<evidence type="ECO:0000256" key="2">
    <source>
        <dbReference type="SAM" id="Phobius"/>
    </source>
</evidence>
<keyword evidence="2" id="KW-0472">Membrane</keyword>
<dbReference type="OrthoDB" id="66063at2"/>
<dbReference type="Gene3D" id="3.30.70.2830">
    <property type="match status" value="1"/>
</dbReference>
<comment type="caution">
    <text evidence="4">The sequence shown here is derived from an EMBL/GenBank/DDBJ whole genome shotgun (WGS) entry which is preliminary data.</text>
</comment>
<keyword evidence="2" id="KW-1133">Transmembrane helix</keyword>
<dbReference type="PANTHER" id="PTHR40278">
    <property type="entry name" value="DNA UTILIZATION PROTEIN HOFN"/>
    <property type="match status" value="1"/>
</dbReference>
<organism evidence="4 5">
    <name type="scientific">Deinococcus cavernae</name>
    <dbReference type="NCBI Taxonomy" id="2320857"/>
    <lineage>
        <taxon>Bacteria</taxon>
        <taxon>Thermotogati</taxon>
        <taxon>Deinococcota</taxon>
        <taxon>Deinococci</taxon>
        <taxon>Deinococcales</taxon>
        <taxon>Deinococcaceae</taxon>
        <taxon>Deinococcus</taxon>
    </lineage>
</organism>
<dbReference type="RefSeq" id="WP_119765987.1">
    <property type="nucleotide sequence ID" value="NZ_QYUJ01000014.1"/>
</dbReference>
<dbReference type="PANTHER" id="PTHR40278:SF1">
    <property type="entry name" value="DNA UTILIZATION PROTEIN HOFN"/>
    <property type="match status" value="1"/>
</dbReference>
<evidence type="ECO:0000259" key="3">
    <source>
        <dbReference type="Pfam" id="PF18222"/>
    </source>
</evidence>
<gene>
    <name evidence="4" type="ORF">D3875_18550</name>
</gene>
<feature type="transmembrane region" description="Helical" evidence="2">
    <location>
        <begin position="20"/>
        <end position="41"/>
    </location>
</feature>
<feature type="region of interest" description="Disordered" evidence="1">
    <location>
        <begin position="200"/>
        <end position="236"/>
    </location>
</feature>
<feature type="domain" description="PilN biogenesis protein dimerization" evidence="3">
    <location>
        <begin position="97"/>
        <end position="198"/>
    </location>
</feature>
<reference evidence="4 5" key="1">
    <citation type="submission" date="2018-09" db="EMBL/GenBank/DDBJ databases">
        <authorList>
            <person name="Zhu H."/>
        </authorList>
    </citation>
    <scope>NUCLEOTIDE SEQUENCE [LARGE SCALE GENOMIC DNA]</scope>
    <source>
        <strain evidence="4 5">K2S05-167</strain>
    </source>
</reference>
<evidence type="ECO:0000256" key="1">
    <source>
        <dbReference type="SAM" id="MobiDB-lite"/>
    </source>
</evidence>
<keyword evidence="5" id="KW-1185">Reference proteome</keyword>
<keyword evidence="2" id="KW-0812">Transmembrane</keyword>
<dbReference type="Pfam" id="PF18222">
    <property type="entry name" value="PilN_bio_d"/>
    <property type="match status" value="1"/>
</dbReference>
<name>A0A418VAX1_9DEIO</name>
<feature type="compositionally biased region" description="Low complexity" evidence="1">
    <location>
        <begin position="201"/>
        <end position="236"/>
    </location>
</feature>
<dbReference type="InterPro" id="IPR040888">
    <property type="entry name" value="PilN_bio_d"/>
</dbReference>
<evidence type="ECO:0000313" key="5">
    <source>
        <dbReference type="Proteomes" id="UP000286287"/>
    </source>
</evidence>
<dbReference type="Proteomes" id="UP000286287">
    <property type="component" value="Unassembled WGS sequence"/>
</dbReference>
<protein>
    <submittedName>
        <fullName evidence="4">Fimbrial assembly protein</fullName>
    </submittedName>
</protein>
<accession>A0A418VAX1</accession>
<sequence>MVEINLLPQQYRKQSAPDAWKYGSVAAVAVTLAAMGVMWGLTSQNVRQLQGQIDSVQGDITALTPQKQKYDELVTQQQNLEKVTSVAQTLKGTKTYWSNDLAVFSREIPASSGVALTKLTMRDKKPEELTTDQGNGIFIGKAVRRELDLSGAASSQQAVINFLNTFENSPGFGVNFQGMERDDKSGAYTFNARVGIVGDSPAATATPAAPGAAPGTAATAPAPAAPAAPAGGTNGN</sequence>
<dbReference type="AlphaFoldDB" id="A0A418VAX1"/>
<proteinExistence type="predicted"/>
<dbReference type="InterPro" id="IPR052534">
    <property type="entry name" value="Extracell_DNA_Util/SecSys_Comp"/>
</dbReference>
<dbReference type="EMBL" id="QYUJ01000014">
    <property type="protein sequence ID" value="RJF73253.1"/>
    <property type="molecule type" value="Genomic_DNA"/>
</dbReference>
<evidence type="ECO:0000313" key="4">
    <source>
        <dbReference type="EMBL" id="RJF73253.1"/>
    </source>
</evidence>